<dbReference type="Pfam" id="PF13185">
    <property type="entry name" value="GAF_2"/>
    <property type="match status" value="1"/>
</dbReference>
<organism evidence="5 6">
    <name type="scientific">Goekera deserti</name>
    <dbReference type="NCBI Taxonomy" id="2497753"/>
    <lineage>
        <taxon>Bacteria</taxon>
        <taxon>Bacillati</taxon>
        <taxon>Actinomycetota</taxon>
        <taxon>Actinomycetes</taxon>
        <taxon>Geodermatophilales</taxon>
        <taxon>Geodermatophilaceae</taxon>
        <taxon>Goekera</taxon>
    </lineage>
</organism>
<name>A0A7K3WF91_9ACTN</name>
<proteinExistence type="predicted"/>
<evidence type="ECO:0000313" key="5">
    <source>
        <dbReference type="EMBL" id="NEL55155.1"/>
    </source>
</evidence>
<evidence type="ECO:0000313" key="6">
    <source>
        <dbReference type="Proteomes" id="UP000470470"/>
    </source>
</evidence>
<feature type="domain" description="ANTAR" evidence="4">
    <location>
        <begin position="278"/>
        <end position="339"/>
    </location>
</feature>
<dbReference type="InterPro" id="IPR036388">
    <property type="entry name" value="WH-like_DNA-bd_sf"/>
</dbReference>
<dbReference type="RefSeq" id="WP_152731490.1">
    <property type="nucleotide sequence ID" value="NZ_JAABOZ010000008.1"/>
</dbReference>
<comment type="caution">
    <text evidence="5">The sequence shown here is derived from an EMBL/GenBank/DDBJ whole genome shotgun (WGS) entry which is preliminary data.</text>
</comment>
<dbReference type="GO" id="GO:0003723">
    <property type="term" value="F:RNA binding"/>
    <property type="evidence" value="ECO:0007669"/>
    <property type="project" value="InterPro"/>
</dbReference>
<keyword evidence="2" id="KW-0804">Transcription</keyword>
<dbReference type="InterPro" id="IPR029016">
    <property type="entry name" value="GAF-like_dom_sf"/>
</dbReference>
<reference evidence="5 6" key="1">
    <citation type="submission" date="2020-02" db="EMBL/GenBank/DDBJ databases">
        <title>The whole genome sequence of CPCC 205119.</title>
        <authorList>
            <person name="Jiang Z."/>
        </authorList>
    </citation>
    <scope>NUCLEOTIDE SEQUENCE [LARGE SCALE GENOMIC DNA]</scope>
    <source>
        <strain evidence="5 6">CPCC 205119</strain>
    </source>
</reference>
<evidence type="ECO:0000259" key="4">
    <source>
        <dbReference type="PROSITE" id="PS50921"/>
    </source>
</evidence>
<dbReference type="Proteomes" id="UP000470470">
    <property type="component" value="Unassembled WGS sequence"/>
</dbReference>
<dbReference type="Gene3D" id="3.30.450.40">
    <property type="match status" value="1"/>
</dbReference>
<dbReference type="Gene3D" id="1.10.10.10">
    <property type="entry name" value="Winged helix-like DNA-binding domain superfamily/Winged helix DNA-binding domain"/>
    <property type="match status" value="1"/>
</dbReference>
<protein>
    <submittedName>
        <fullName evidence="5">GAF and ANTAR domain-containing protein</fullName>
    </submittedName>
</protein>
<evidence type="ECO:0000256" key="3">
    <source>
        <dbReference type="SAM" id="MobiDB-lite"/>
    </source>
</evidence>
<evidence type="ECO:0000256" key="2">
    <source>
        <dbReference type="ARBA" id="ARBA00023163"/>
    </source>
</evidence>
<accession>A0A7K3WF91</accession>
<gene>
    <name evidence="5" type="ORF">G1H19_14245</name>
</gene>
<dbReference type="Pfam" id="PF03861">
    <property type="entry name" value="ANTAR"/>
    <property type="match status" value="1"/>
</dbReference>
<dbReference type="SMART" id="SM01012">
    <property type="entry name" value="ANTAR"/>
    <property type="match status" value="1"/>
</dbReference>
<dbReference type="SUPFAM" id="SSF55781">
    <property type="entry name" value="GAF domain-like"/>
    <property type="match status" value="1"/>
</dbReference>
<dbReference type="AlphaFoldDB" id="A0A7K3WF91"/>
<dbReference type="InterPro" id="IPR003018">
    <property type="entry name" value="GAF"/>
</dbReference>
<dbReference type="PROSITE" id="PS50921">
    <property type="entry name" value="ANTAR"/>
    <property type="match status" value="1"/>
</dbReference>
<keyword evidence="1" id="KW-0805">Transcription regulation</keyword>
<dbReference type="InterPro" id="IPR005561">
    <property type="entry name" value="ANTAR"/>
</dbReference>
<sequence length="350" mass="36372">MPITAQSSSSLAEGARASGLSAEALYRAQLALTGDLTPTQVQAMLDDDLPDVTDHDRSAVEAAVNDARIDREAVRQLRAGPDLSPAAGASRRKTARSARPGDHVSMTEGPASTPRPGADADDVLPQLADLARSLQGTPGVQGRLETAVRAALVTIPGAEQASVSAVRDHREVHTLAATGPAARELDQSQYDTGQGPCLDTLFGRHTVRLEDLAAESRWPAFTARARQLGVGSMLSVQLFVDGQHGELGALTVSSSAPRAFTGDSELVALAVAAHAAVAVAEALSDEHLRAAVVTRDVIGMAKGVLVERYKVTPDQAFALLAAASQRTNRKLHTVADELVTTGALPTGPGT</sequence>
<feature type="region of interest" description="Disordered" evidence="3">
    <location>
        <begin position="75"/>
        <end position="121"/>
    </location>
</feature>
<keyword evidence="6" id="KW-1185">Reference proteome</keyword>
<dbReference type="EMBL" id="JAAGWK010000021">
    <property type="protein sequence ID" value="NEL55155.1"/>
    <property type="molecule type" value="Genomic_DNA"/>
</dbReference>
<evidence type="ECO:0000256" key="1">
    <source>
        <dbReference type="ARBA" id="ARBA00023015"/>
    </source>
</evidence>